<evidence type="ECO:0000259" key="5">
    <source>
        <dbReference type="Pfam" id="PF00149"/>
    </source>
</evidence>
<dbReference type="InterPro" id="IPR050884">
    <property type="entry name" value="CNP_phosphodiesterase-III"/>
</dbReference>
<evidence type="ECO:0000313" key="6">
    <source>
        <dbReference type="EMBL" id="AKK03725.1"/>
    </source>
</evidence>
<dbReference type="KEGG" id="cei:CEPID_09400"/>
<dbReference type="EC" id="3.1.4.17" evidence="6"/>
<reference evidence="6 7" key="1">
    <citation type="submission" date="2015-05" db="EMBL/GenBank/DDBJ databases">
        <title>Complete genome sequence of Corynebacterium epidermidicanis DSM 45586, isolated from the skin of a dog suffering from pruritus.</title>
        <authorList>
            <person name="Ruckert C."/>
            <person name="Albersmeier A."/>
            <person name="Winkler A."/>
            <person name="Tauch A."/>
        </authorList>
    </citation>
    <scope>NUCLEOTIDE SEQUENCE [LARGE SCALE GENOMIC DNA]</scope>
    <source>
        <strain evidence="6 7">DSM 45586</strain>
    </source>
</reference>
<dbReference type="GO" id="GO:0004114">
    <property type="term" value="F:3',5'-cyclic-nucleotide phosphodiesterase activity"/>
    <property type="evidence" value="ECO:0007669"/>
    <property type="project" value="UniProtKB-EC"/>
</dbReference>
<dbReference type="PANTHER" id="PTHR42988">
    <property type="entry name" value="PHOSPHOHYDROLASE"/>
    <property type="match status" value="1"/>
</dbReference>
<evidence type="ECO:0000256" key="4">
    <source>
        <dbReference type="ARBA" id="ARBA00025742"/>
    </source>
</evidence>
<dbReference type="PANTHER" id="PTHR42988:SF2">
    <property type="entry name" value="CYCLIC NUCLEOTIDE PHOSPHODIESTERASE CBUA0032-RELATED"/>
    <property type="match status" value="1"/>
</dbReference>
<organism evidence="6 7">
    <name type="scientific">Corynebacterium epidermidicanis</name>
    <dbReference type="NCBI Taxonomy" id="1050174"/>
    <lineage>
        <taxon>Bacteria</taxon>
        <taxon>Bacillati</taxon>
        <taxon>Actinomycetota</taxon>
        <taxon>Actinomycetes</taxon>
        <taxon>Mycobacteriales</taxon>
        <taxon>Corynebacteriaceae</taxon>
        <taxon>Corynebacterium</taxon>
    </lineage>
</organism>
<dbReference type="SUPFAM" id="SSF56300">
    <property type="entry name" value="Metallo-dependent phosphatases"/>
    <property type="match status" value="1"/>
</dbReference>
<dbReference type="InterPro" id="IPR026575">
    <property type="entry name" value="GpdQ/CpdA-like"/>
</dbReference>
<dbReference type="AlphaFoldDB" id="A0A0G3GT58"/>
<proteinExistence type="inferred from homology"/>
<dbReference type="GO" id="GO:0046872">
    <property type="term" value="F:metal ion binding"/>
    <property type="evidence" value="ECO:0007669"/>
    <property type="project" value="UniProtKB-KW"/>
</dbReference>
<evidence type="ECO:0000313" key="7">
    <source>
        <dbReference type="Proteomes" id="UP000035368"/>
    </source>
</evidence>
<dbReference type="Gene3D" id="3.60.21.10">
    <property type="match status" value="1"/>
</dbReference>
<protein>
    <submittedName>
        <fullName evidence="6">Calcineurin-like phosphoesterase</fullName>
        <ecNumber evidence="6">3.1.4.17</ecNumber>
    </submittedName>
</protein>
<accession>A0A0G3GT58</accession>
<name>A0A0G3GT58_9CORY</name>
<evidence type="ECO:0000256" key="1">
    <source>
        <dbReference type="ARBA" id="ARBA00022723"/>
    </source>
</evidence>
<dbReference type="OrthoDB" id="5241795at2"/>
<dbReference type="Proteomes" id="UP000035368">
    <property type="component" value="Chromosome"/>
</dbReference>
<evidence type="ECO:0000256" key="2">
    <source>
        <dbReference type="ARBA" id="ARBA00022801"/>
    </source>
</evidence>
<comment type="similarity">
    <text evidence="4">Belongs to the cyclic nucleotide phosphodiesterase class-III family.</text>
</comment>
<keyword evidence="7" id="KW-1185">Reference proteome</keyword>
<dbReference type="CDD" id="cd07402">
    <property type="entry name" value="MPP_GpdQ"/>
    <property type="match status" value="1"/>
</dbReference>
<feature type="domain" description="Calcineurin-like phosphoesterase" evidence="5">
    <location>
        <begin position="16"/>
        <end position="211"/>
    </location>
</feature>
<dbReference type="STRING" id="1050174.CEPID_09400"/>
<dbReference type="EMBL" id="CP011541">
    <property type="protein sequence ID" value="AKK03725.1"/>
    <property type="molecule type" value="Genomic_DNA"/>
</dbReference>
<dbReference type="InterPro" id="IPR004843">
    <property type="entry name" value="Calcineurin-like_PHP"/>
</dbReference>
<dbReference type="PATRIC" id="fig|1050174.4.peg.1892"/>
<dbReference type="InterPro" id="IPR029052">
    <property type="entry name" value="Metallo-depent_PP-like"/>
</dbReference>
<dbReference type="Pfam" id="PF00149">
    <property type="entry name" value="Metallophos"/>
    <property type="match status" value="1"/>
</dbReference>
<evidence type="ECO:0000256" key="3">
    <source>
        <dbReference type="ARBA" id="ARBA00023004"/>
    </source>
</evidence>
<keyword evidence="2 6" id="KW-0378">Hydrolase</keyword>
<keyword evidence="3" id="KW-0408">Iron</keyword>
<dbReference type="RefSeq" id="WP_047240707.1">
    <property type="nucleotide sequence ID" value="NZ_CP011541.1"/>
</dbReference>
<gene>
    <name evidence="6" type="primary">cpdA</name>
    <name evidence="6" type="ORF">CEPID_09400</name>
</gene>
<keyword evidence="1" id="KW-0479">Metal-binding</keyword>
<sequence length="282" mass="31029">MYTFSDSERGLPDHFFIHISDTHFAVEKGEKLHGVAAYREHLSKLLEAVEAMEVRPEALIFSGDLTDFGTPESYLALRELVEPVAQRIGAQILWAMGNHDDRSNFRSILLRTDPHSASCDSVYNFGGLRVVVADSTVPGHHHGEFSTAQLTWLAEVLREPAPEGTLLVMHHPPVPCIQEAAISVELRGQHELSELLAGTDVRAILAGHLHYSTFATFAGIPVSVATSSCYTQDLFTPMHGTRGRDEFQGLNFVHVYPDTVMHTCVPMPGGETVGRLIPGRPI</sequence>